<evidence type="ECO:0000256" key="9">
    <source>
        <dbReference type="ARBA" id="ARBA00023273"/>
    </source>
</evidence>
<proteinExistence type="inferred from homology"/>
<name>A0AAD9R227_ACRCE</name>
<keyword evidence="7" id="KW-0969">Cilium</keyword>
<comment type="caution">
    <text evidence="12">The sequence shown here is derived from an EMBL/GenBank/DDBJ whole genome shotgun (WGS) entry which is preliminary data.</text>
</comment>
<dbReference type="PANTHER" id="PTHR31598:SF1">
    <property type="entry name" value="DYNEIN REGULATORY COMPLEX PROTEIN 10"/>
    <property type="match status" value="1"/>
</dbReference>
<evidence type="ECO:0000256" key="4">
    <source>
        <dbReference type="ARBA" id="ARBA00021752"/>
    </source>
</evidence>
<protein>
    <recommendedName>
        <fullName evidence="4">Dynein regulatory complex protein 10</fullName>
    </recommendedName>
</protein>
<feature type="region of interest" description="Disordered" evidence="11">
    <location>
        <begin position="466"/>
        <end position="495"/>
    </location>
</feature>
<dbReference type="PANTHER" id="PTHR31598">
    <property type="entry name" value="IQ DOMAIN-CONTAINING PROTEIN D"/>
    <property type="match status" value="1"/>
</dbReference>
<evidence type="ECO:0000256" key="6">
    <source>
        <dbReference type="ARBA" id="ARBA00022846"/>
    </source>
</evidence>
<reference evidence="12" key="2">
    <citation type="journal article" date="2023" name="Science">
        <title>Genomic signatures of disease resistance in endangered staghorn corals.</title>
        <authorList>
            <person name="Vollmer S.V."/>
            <person name="Selwyn J.D."/>
            <person name="Despard B.A."/>
            <person name="Roesel C.L."/>
        </authorList>
    </citation>
    <scope>NUCLEOTIDE SEQUENCE</scope>
    <source>
        <strain evidence="12">K2</strain>
    </source>
</reference>
<keyword evidence="10" id="KW-0175">Coiled coil</keyword>
<feature type="region of interest" description="Disordered" evidence="11">
    <location>
        <begin position="117"/>
        <end position="180"/>
    </location>
</feature>
<feature type="coiled-coil region" evidence="10">
    <location>
        <begin position="288"/>
        <end position="355"/>
    </location>
</feature>
<dbReference type="EMBL" id="JARQWQ010000005">
    <property type="protein sequence ID" value="KAK2571704.1"/>
    <property type="molecule type" value="Genomic_DNA"/>
</dbReference>
<accession>A0AAD9R227</accession>
<dbReference type="InterPro" id="IPR042815">
    <property type="entry name" value="DRC10"/>
</dbReference>
<keyword evidence="9" id="KW-0966">Cell projection</keyword>
<evidence type="ECO:0000256" key="1">
    <source>
        <dbReference type="ARBA" id="ARBA00003029"/>
    </source>
</evidence>
<comment type="similarity">
    <text evidence="3">Belongs to the DRC10 family.</text>
</comment>
<comment type="function">
    <text evidence="1">Component of the nexin-dynein regulatory complex (N-DRC), a key regulator of ciliary/flagellar motility which maintains the alignment and integrity of the distal axoneme and regulates microtubule sliding in motile axonemes.</text>
</comment>
<evidence type="ECO:0000313" key="13">
    <source>
        <dbReference type="Proteomes" id="UP001249851"/>
    </source>
</evidence>
<evidence type="ECO:0000256" key="11">
    <source>
        <dbReference type="SAM" id="MobiDB-lite"/>
    </source>
</evidence>
<reference evidence="12" key="1">
    <citation type="journal article" date="2023" name="G3 (Bethesda)">
        <title>Whole genome assembly and annotation of the endangered Caribbean coral Acropora cervicornis.</title>
        <authorList>
            <person name="Selwyn J.D."/>
            <person name="Vollmer S.V."/>
        </authorList>
    </citation>
    <scope>NUCLEOTIDE SEQUENCE</scope>
    <source>
        <strain evidence="12">K2</strain>
    </source>
</reference>
<keyword evidence="8" id="KW-0206">Cytoskeleton</keyword>
<dbReference type="AlphaFoldDB" id="A0AAD9R227"/>
<evidence type="ECO:0000256" key="5">
    <source>
        <dbReference type="ARBA" id="ARBA00022490"/>
    </source>
</evidence>
<keyword evidence="5" id="KW-0963">Cytoplasm</keyword>
<dbReference type="Proteomes" id="UP001249851">
    <property type="component" value="Unassembled WGS sequence"/>
</dbReference>
<sequence length="495" mass="56718">MAAMAVVRAETTASVGSSFEQLLPKMKEKHKEKPKDTSDPLKVLDPARKKLTSVEAQRVIAVVDDSIKRLELVSLLPYINENLNRFSVALGLDLVQVIEEHNALQSSYQKAVSKFSLQRRRSQSASPTASNVSSRRSSEASQGALENEDSIPLRESRQSSASSKRSVSRKAPRLSPVQQANDEFETVDSKLIDALQSQMKHSVRTILRLFSSNPAAGNALQDLKNQRSAEVNSMIDELYVLRAILFEKLLTTPSEEQERKQYLKQIVAREMKSSETGRKLQEELKKSIEDKENEISKRNDIIRRLKNDIYVVEKNAEEQNRRVITEAAKQDAAEMKNSDSKKAKLQQEKIEFKKKLEGDTVAHRESELALRKRKYRIETEVENWIQKYDTDMGERQDEYDALDAIYTEEKKQLSELEERFNTLEKEYLEIVKARRIAKEKAEAAERELNLKIRAARLIQALWRAHKARKALKNKKKKGKGKKGKKSGGKKKKKKR</sequence>
<evidence type="ECO:0000256" key="10">
    <source>
        <dbReference type="SAM" id="Coils"/>
    </source>
</evidence>
<dbReference type="CDD" id="cd23767">
    <property type="entry name" value="IQCD"/>
    <property type="match status" value="1"/>
</dbReference>
<evidence type="ECO:0000313" key="12">
    <source>
        <dbReference type="EMBL" id="KAK2571704.1"/>
    </source>
</evidence>
<keyword evidence="13" id="KW-1185">Reference proteome</keyword>
<gene>
    <name evidence="12" type="ORF">P5673_003082</name>
</gene>
<feature type="coiled-coil region" evidence="10">
    <location>
        <begin position="399"/>
        <end position="454"/>
    </location>
</feature>
<organism evidence="12 13">
    <name type="scientific">Acropora cervicornis</name>
    <name type="common">Staghorn coral</name>
    <dbReference type="NCBI Taxonomy" id="6130"/>
    <lineage>
        <taxon>Eukaryota</taxon>
        <taxon>Metazoa</taxon>
        <taxon>Cnidaria</taxon>
        <taxon>Anthozoa</taxon>
        <taxon>Hexacorallia</taxon>
        <taxon>Scleractinia</taxon>
        <taxon>Astrocoeniina</taxon>
        <taxon>Acroporidae</taxon>
        <taxon>Acropora</taxon>
    </lineage>
</organism>
<evidence type="ECO:0000256" key="7">
    <source>
        <dbReference type="ARBA" id="ARBA00023069"/>
    </source>
</evidence>
<keyword evidence="6" id="KW-0282">Flagellum</keyword>
<evidence type="ECO:0000256" key="3">
    <source>
        <dbReference type="ARBA" id="ARBA00009071"/>
    </source>
</evidence>
<evidence type="ECO:0000256" key="2">
    <source>
        <dbReference type="ARBA" id="ARBA00004611"/>
    </source>
</evidence>
<feature type="compositionally biased region" description="Low complexity" evidence="11">
    <location>
        <begin position="126"/>
        <end position="141"/>
    </location>
</feature>
<evidence type="ECO:0000256" key="8">
    <source>
        <dbReference type="ARBA" id="ARBA00023212"/>
    </source>
</evidence>
<dbReference type="PROSITE" id="PS50096">
    <property type="entry name" value="IQ"/>
    <property type="match status" value="1"/>
</dbReference>
<comment type="subcellular location">
    <subcellularLocation>
        <location evidence="2">Cytoplasm</location>
        <location evidence="2">Cytoskeleton</location>
        <location evidence="2">Flagellum axoneme</location>
    </subcellularLocation>
</comment>